<sequence length="149" mass="17531">MSITFLKLIPVHPEFTPNQAELIAVRDWMKVNYHDNDETRYVLTDEVRFIDQGENFENIHCPCCSRQIDISWWQQKMDEAYKSLFHSLQIVLDCCGEAISLSDLEYKWAAGFARFSIEIMNPESDLIEKDISKLEQILKCSIRKVLAYY</sequence>
<evidence type="ECO:0000313" key="1">
    <source>
        <dbReference type="EMBL" id="MCU6793523.1"/>
    </source>
</evidence>
<comment type="caution">
    <text evidence="1">The sequence shown here is derived from an EMBL/GenBank/DDBJ whole genome shotgun (WGS) entry which is preliminary data.</text>
</comment>
<gene>
    <name evidence="1" type="ORF">OB236_15570</name>
</gene>
<evidence type="ECO:0008006" key="3">
    <source>
        <dbReference type="Google" id="ProtNLM"/>
    </source>
</evidence>
<keyword evidence="2" id="KW-1185">Reference proteome</keyword>
<name>A0ABT2UFV3_9BACL</name>
<protein>
    <recommendedName>
        <fullName evidence="3">Phage protein</fullName>
    </recommendedName>
</protein>
<dbReference type="Proteomes" id="UP001652445">
    <property type="component" value="Unassembled WGS sequence"/>
</dbReference>
<reference evidence="1 2" key="1">
    <citation type="submission" date="2022-09" db="EMBL/GenBank/DDBJ databases">
        <authorList>
            <person name="Han X.L."/>
            <person name="Wang Q."/>
            <person name="Lu T."/>
        </authorList>
    </citation>
    <scope>NUCLEOTIDE SEQUENCE [LARGE SCALE GENOMIC DNA]</scope>
    <source>
        <strain evidence="1 2">WQ 127069</strain>
    </source>
</reference>
<accession>A0ABT2UFV3</accession>
<evidence type="ECO:0000313" key="2">
    <source>
        <dbReference type="Proteomes" id="UP001652445"/>
    </source>
</evidence>
<organism evidence="1 2">
    <name type="scientific">Paenibacillus baimaensis</name>
    <dbReference type="NCBI Taxonomy" id="2982185"/>
    <lineage>
        <taxon>Bacteria</taxon>
        <taxon>Bacillati</taxon>
        <taxon>Bacillota</taxon>
        <taxon>Bacilli</taxon>
        <taxon>Bacillales</taxon>
        <taxon>Paenibacillaceae</taxon>
        <taxon>Paenibacillus</taxon>
    </lineage>
</organism>
<proteinExistence type="predicted"/>
<dbReference type="EMBL" id="JAOQIO010000055">
    <property type="protein sequence ID" value="MCU6793523.1"/>
    <property type="molecule type" value="Genomic_DNA"/>
</dbReference>
<dbReference type="RefSeq" id="WP_262684793.1">
    <property type="nucleotide sequence ID" value="NZ_JAOQIO010000055.1"/>
</dbReference>